<feature type="transmembrane region" description="Helical" evidence="1">
    <location>
        <begin position="24"/>
        <end position="44"/>
    </location>
</feature>
<comment type="caution">
    <text evidence="2">The sequence shown here is derived from an EMBL/GenBank/DDBJ whole genome shotgun (WGS) entry which is preliminary data.</text>
</comment>
<dbReference type="EMBL" id="NEVU01000003">
    <property type="protein sequence ID" value="OZI72267.1"/>
    <property type="molecule type" value="Genomic_DNA"/>
</dbReference>
<keyword evidence="1" id="KW-0472">Membrane</keyword>
<evidence type="ECO:0000313" key="2">
    <source>
        <dbReference type="EMBL" id="OZI72267.1"/>
    </source>
</evidence>
<dbReference type="Proteomes" id="UP000216429">
    <property type="component" value="Unassembled WGS sequence"/>
</dbReference>
<keyword evidence="3" id="KW-1185">Reference proteome</keyword>
<accession>A0A261VEK4</accession>
<sequence>MPFLAGCSTSRPPYVVVFHSYFPSWIPCAIGGCIAAVLLRVILVRRGLDEYLPLHLLTYLAFAAAVMFMLSLLIFAR</sequence>
<name>A0A261VEK4_9BORD</name>
<keyword evidence="1" id="KW-1133">Transmembrane helix</keyword>
<keyword evidence="1" id="KW-0812">Transmembrane</keyword>
<evidence type="ECO:0000256" key="1">
    <source>
        <dbReference type="SAM" id="Phobius"/>
    </source>
</evidence>
<evidence type="ECO:0000313" key="3">
    <source>
        <dbReference type="Proteomes" id="UP000216429"/>
    </source>
</evidence>
<reference evidence="3" key="1">
    <citation type="submission" date="2017-05" db="EMBL/GenBank/DDBJ databases">
        <title>Complete and WGS of Bordetella genogroups.</title>
        <authorList>
            <person name="Spilker T."/>
            <person name="Lipuma J."/>
        </authorList>
    </citation>
    <scope>NUCLEOTIDE SEQUENCE [LARGE SCALE GENOMIC DNA]</scope>
    <source>
        <strain evidence="3">AU6712</strain>
    </source>
</reference>
<protein>
    <submittedName>
        <fullName evidence="2">Uncharacterized protein</fullName>
    </submittedName>
</protein>
<proteinExistence type="predicted"/>
<feature type="transmembrane region" description="Helical" evidence="1">
    <location>
        <begin position="56"/>
        <end position="76"/>
    </location>
</feature>
<dbReference type="AlphaFoldDB" id="A0A261VEK4"/>
<gene>
    <name evidence="2" type="ORF">CAL22_13480</name>
</gene>
<organism evidence="2 3">
    <name type="scientific">Bordetella genomosp. 12</name>
    <dbReference type="NCBI Taxonomy" id="463035"/>
    <lineage>
        <taxon>Bacteria</taxon>
        <taxon>Pseudomonadati</taxon>
        <taxon>Pseudomonadota</taxon>
        <taxon>Betaproteobacteria</taxon>
        <taxon>Burkholderiales</taxon>
        <taxon>Alcaligenaceae</taxon>
        <taxon>Bordetella</taxon>
    </lineage>
</organism>